<comment type="subcellular location">
    <subcellularLocation>
        <location evidence="1">Cell membrane</location>
        <topology evidence="1">Peripheral membrane protein</topology>
    </subcellularLocation>
</comment>
<dbReference type="Pfam" id="PF00005">
    <property type="entry name" value="ABC_tran"/>
    <property type="match status" value="2"/>
</dbReference>
<keyword evidence="7" id="KW-0067">ATP-binding</keyword>
<dbReference type="InterPro" id="IPR027417">
    <property type="entry name" value="P-loop_NTPase"/>
</dbReference>
<feature type="domain" description="ABC transporter" evidence="10">
    <location>
        <begin position="313"/>
        <end position="557"/>
    </location>
</feature>
<dbReference type="InterPro" id="IPR003593">
    <property type="entry name" value="AAA+_ATPase"/>
</dbReference>
<dbReference type="eggNOG" id="COG1129">
    <property type="taxonomic scope" value="Bacteria"/>
</dbReference>
<evidence type="ECO:0000256" key="8">
    <source>
        <dbReference type="ARBA" id="ARBA00022967"/>
    </source>
</evidence>
<dbReference type="CDD" id="cd03216">
    <property type="entry name" value="ABC_Carb_Monos_I"/>
    <property type="match status" value="1"/>
</dbReference>
<keyword evidence="8" id="KW-1278">Translocase</keyword>
<feature type="domain" description="ABC transporter" evidence="10">
    <location>
        <begin position="66"/>
        <end position="303"/>
    </location>
</feature>
<dbReference type="PROSITE" id="PS00211">
    <property type="entry name" value="ABC_TRANSPORTER_1"/>
    <property type="match status" value="1"/>
</dbReference>
<evidence type="ECO:0000259" key="10">
    <source>
        <dbReference type="PROSITE" id="PS50893"/>
    </source>
</evidence>
<keyword evidence="3" id="KW-1003">Cell membrane</keyword>
<proteinExistence type="predicted"/>
<keyword evidence="9" id="KW-0472">Membrane</keyword>
<dbReference type="PANTHER" id="PTHR43790">
    <property type="entry name" value="CARBOHYDRATE TRANSPORT ATP-BINDING PROTEIN MG119-RELATED"/>
    <property type="match status" value="1"/>
</dbReference>
<dbReference type="InterPro" id="IPR050107">
    <property type="entry name" value="ABC_carbohydrate_import_ATPase"/>
</dbReference>
<dbReference type="GO" id="GO:0005524">
    <property type="term" value="F:ATP binding"/>
    <property type="evidence" value="ECO:0007669"/>
    <property type="project" value="UniProtKB-KW"/>
</dbReference>
<dbReference type="HOGENOM" id="CLU_000604_92_3_9"/>
<evidence type="ECO:0000256" key="7">
    <source>
        <dbReference type="ARBA" id="ARBA00022840"/>
    </source>
</evidence>
<dbReference type="KEGG" id="tco:Theco_2996"/>
<accession>L0EGY2</accession>
<protein>
    <submittedName>
        <fullName evidence="11">ABC-type sugar transport system, ATPase component</fullName>
    </submittedName>
</protein>
<evidence type="ECO:0000256" key="4">
    <source>
        <dbReference type="ARBA" id="ARBA00022597"/>
    </source>
</evidence>
<dbReference type="PANTHER" id="PTHR43790:SF3">
    <property type="entry name" value="D-ALLOSE IMPORT ATP-BINDING PROTEIN ALSA-RELATED"/>
    <property type="match status" value="1"/>
</dbReference>
<name>L0EGY2_THECK</name>
<dbReference type="GO" id="GO:0005886">
    <property type="term" value="C:plasma membrane"/>
    <property type="evidence" value="ECO:0007669"/>
    <property type="project" value="UniProtKB-SubCell"/>
</dbReference>
<evidence type="ECO:0000256" key="9">
    <source>
        <dbReference type="ARBA" id="ARBA00023136"/>
    </source>
</evidence>
<dbReference type="STRING" id="717605.Theco_2996"/>
<dbReference type="AlphaFoldDB" id="L0EGY2"/>
<gene>
    <name evidence="11" type="ordered locus">Theco_2996</name>
</gene>
<keyword evidence="12" id="KW-1185">Reference proteome</keyword>
<dbReference type="InterPro" id="IPR003439">
    <property type="entry name" value="ABC_transporter-like_ATP-bd"/>
</dbReference>
<reference evidence="12" key="1">
    <citation type="submission" date="2012-01" db="EMBL/GenBank/DDBJ databases">
        <title>Complete sequence of chromosome of Thermobacillus composti KWC4.</title>
        <authorList>
            <person name="Lucas S."/>
            <person name="Han J."/>
            <person name="Lapidus A."/>
            <person name="Cheng J.-F."/>
            <person name="Goodwin L."/>
            <person name="Pitluck S."/>
            <person name="Peters L."/>
            <person name="Ovchinnikova G."/>
            <person name="Teshima H."/>
            <person name="Detter J.C."/>
            <person name="Han C."/>
            <person name="Tapia R."/>
            <person name="Land M."/>
            <person name="Hauser L."/>
            <person name="Kyrpides N."/>
            <person name="Ivanova N."/>
            <person name="Pagani I."/>
            <person name="Anderson I."/>
            <person name="Woyke T."/>
        </authorList>
    </citation>
    <scope>NUCLEOTIDE SEQUENCE [LARGE SCALE GENOMIC DNA]</scope>
    <source>
        <strain evidence="12">DSM 18247 / JCM 13945 / KWC4</strain>
    </source>
</reference>
<dbReference type="SUPFAM" id="SSF52540">
    <property type="entry name" value="P-loop containing nucleoside triphosphate hydrolases"/>
    <property type="match status" value="2"/>
</dbReference>
<dbReference type="EMBL" id="CP003255">
    <property type="protein sequence ID" value="AGA59057.1"/>
    <property type="molecule type" value="Genomic_DNA"/>
</dbReference>
<evidence type="ECO:0000256" key="3">
    <source>
        <dbReference type="ARBA" id="ARBA00022475"/>
    </source>
</evidence>
<dbReference type="Proteomes" id="UP000010795">
    <property type="component" value="Chromosome"/>
</dbReference>
<dbReference type="Gene3D" id="3.40.50.300">
    <property type="entry name" value="P-loop containing nucleotide triphosphate hydrolases"/>
    <property type="match status" value="2"/>
</dbReference>
<evidence type="ECO:0000313" key="11">
    <source>
        <dbReference type="EMBL" id="AGA59057.1"/>
    </source>
</evidence>
<evidence type="ECO:0000256" key="1">
    <source>
        <dbReference type="ARBA" id="ARBA00004202"/>
    </source>
</evidence>
<evidence type="ECO:0000256" key="5">
    <source>
        <dbReference type="ARBA" id="ARBA00022737"/>
    </source>
</evidence>
<dbReference type="InterPro" id="IPR017871">
    <property type="entry name" value="ABC_transporter-like_CS"/>
</dbReference>
<keyword evidence="4 11" id="KW-0762">Sugar transport</keyword>
<organism evidence="11 12">
    <name type="scientific">Thermobacillus composti (strain DSM 18247 / JCM 13945 / KWC4)</name>
    <dbReference type="NCBI Taxonomy" id="717605"/>
    <lineage>
        <taxon>Bacteria</taxon>
        <taxon>Bacillati</taxon>
        <taxon>Bacillota</taxon>
        <taxon>Bacilli</taxon>
        <taxon>Bacillales</taxon>
        <taxon>Paenibacillaceae</taxon>
        <taxon>Thermobacillus</taxon>
    </lineage>
</organism>
<keyword evidence="5" id="KW-0677">Repeat</keyword>
<dbReference type="CDD" id="cd03215">
    <property type="entry name" value="ABC_Carb_Monos_II"/>
    <property type="match status" value="1"/>
</dbReference>
<evidence type="ECO:0000313" key="12">
    <source>
        <dbReference type="Proteomes" id="UP000010795"/>
    </source>
</evidence>
<dbReference type="GO" id="GO:0016887">
    <property type="term" value="F:ATP hydrolysis activity"/>
    <property type="evidence" value="ECO:0007669"/>
    <property type="project" value="InterPro"/>
</dbReference>
<evidence type="ECO:0000256" key="2">
    <source>
        <dbReference type="ARBA" id="ARBA00022448"/>
    </source>
</evidence>
<dbReference type="SMART" id="SM00382">
    <property type="entry name" value="AAA"/>
    <property type="match status" value="2"/>
</dbReference>
<evidence type="ECO:0000256" key="6">
    <source>
        <dbReference type="ARBA" id="ARBA00022741"/>
    </source>
</evidence>
<keyword evidence="6" id="KW-0547">Nucleotide-binding</keyword>
<dbReference type="FunFam" id="3.40.50.300:FF:000127">
    <property type="entry name" value="Ribose import ATP-binding protein RbsA"/>
    <property type="match status" value="1"/>
</dbReference>
<keyword evidence="2" id="KW-0813">Transport</keyword>
<sequence length="565" mass="62301">MNGTNSQGQRAARAISPWPLCIFRKGEDRPRKAKVVSCRLDRPCGMLWEEREYERKRGIGMAEFVLELNGITKTFPGVKALDNVHFRLKPGEIHALMGENGAGKSTFIKIITGVYRPDEGDMLVNGRKVELKGPRHAAELGIAAIYQHVTCYPDLTVTENIFMGHERVEKGTRRLLWKEMHEEAQRLLDELGADFHSRMTMGALSVAQQQIVEIAKALSANARIIIMDEPTAALTVRECEQLYAITERLRAGGASIIFISHRFEDMYRLADNVTVFRDGKYIGTWGVHDISNKDLIVAMVGREVTQLFPKKETQIGDEVLRVEGLGATGYFADINFSVRRGEIVGLTGLVGSGRSEVCQAIFGIGPRDRGKIYVEGREASIRRPADAMALGIGYLPEDRQKQGLILNWEIAGNITLPALRRLARMGWIRRKAEWSVAKMLAEKLGVKAAGIFDLVGSLSGGNQQKVVVAKLLTSELKVLILDEPTKGVDVGAKSAIYEIIGELAAQGYGILLVSSEMPEVIGLSDRIVVMREGRITAILDRSEATQETILEAAMDDSTRETGASA</sequence>
<dbReference type="PROSITE" id="PS50893">
    <property type="entry name" value="ABC_TRANSPORTER_2"/>
    <property type="match status" value="2"/>
</dbReference>